<keyword evidence="1" id="KW-0732">Signal</keyword>
<dbReference type="InterPro" id="IPR030678">
    <property type="entry name" value="Peptide/Ni-bd"/>
</dbReference>
<proteinExistence type="predicted"/>
<dbReference type="SUPFAM" id="SSF53850">
    <property type="entry name" value="Periplasmic binding protein-like II"/>
    <property type="match status" value="1"/>
</dbReference>
<protein>
    <submittedName>
        <fullName evidence="3">Glutathione ABC transporter substrate-binding protein GsiB</fullName>
    </submittedName>
</protein>
<dbReference type="InterPro" id="IPR000914">
    <property type="entry name" value="SBP_5_dom"/>
</dbReference>
<dbReference type="EMBL" id="BJVJ01000005">
    <property type="protein sequence ID" value="GEL21954.1"/>
    <property type="molecule type" value="Genomic_DNA"/>
</dbReference>
<dbReference type="Proteomes" id="UP000321685">
    <property type="component" value="Unassembled WGS sequence"/>
</dbReference>
<dbReference type="GO" id="GO:0015833">
    <property type="term" value="P:peptide transport"/>
    <property type="evidence" value="ECO:0007669"/>
    <property type="project" value="TreeGrafter"/>
</dbReference>
<evidence type="ECO:0000313" key="4">
    <source>
        <dbReference type="Proteomes" id="UP000321685"/>
    </source>
</evidence>
<dbReference type="PANTHER" id="PTHR30290">
    <property type="entry name" value="PERIPLASMIC BINDING COMPONENT OF ABC TRANSPORTER"/>
    <property type="match status" value="1"/>
</dbReference>
<dbReference type="Gene3D" id="3.40.190.10">
    <property type="entry name" value="Periplasmic binding protein-like II"/>
    <property type="match status" value="1"/>
</dbReference>
<sequence length="546" mass="59054">MESHMRIRPARTRSAGRVVTILVALLGLLVVVAGCGAAGGGKPNDGGPIGAVNPYGSDLAADGTPENGGTLVLGTDREIVSYDPTVQNSNMAAMAVYDSLMKLTPDGKAEPFMAKSMTSPDQGKTWDLVLRPEVTFSDGTPLDAQAVITNVQRHIDKVSSPAHAYAAQIASMTATDPYTVRFALKAPLGVFPTVFAQPITYGSLGLIVSPAALAQYGTDIGRHPVGAGPFTFVEWIPDSHATFGKNPTYWQQGLPHLDTLEFRPIPDTDSRLASIQNGDVDVAFGGYSQELVPALNNPNLKVYYGPGNAGEYLYFNFAKAPFDDRRMREAIIRGFDLNALGASQYNNRLVTAKSLFEETSAYHTDAASQEWPAYDPARAKALVDEYKASGGDPTFTFKTTTARRAMGEFIQAQMAAIGITIDVEYYDLAQFSSKVVQSNDFQLTTWVGGFDSPYPGASRLLHSGGNTNYGKYANPQVDQLLDQAAATSDDAARTQAYQQVESIVGKDLPVAFFSRSYLSTITKPEVKGIDRYTSRDMFYANTWVDR</sequence>
<accession>A0A511DE13</accession>
<comment type="caution">
    <text evidence="3">The sequence shown here is derived from an EMBL/GenBank/DDBJ whole genome shotgun (WGS) entry which is preliminary data.</text>
</comment>
<dbReference type="GO" id="GO:0043190">
    <property type="term" value="C:ATP-binding cassette (ABC) transporter complex"/>
    <property type="evidence" value="ECO:0007669"/>
    <property type="project" value="InterPro"/>
</dbReference>
<name>A0A511DE13_9PSEU</name>
<evidence type="ECO:0000313" key="3">
    <source>
        <dbReference type="EMBL" id="GEL21954.1"/>
    </source>
</evidence>
<dbReference type="GO" id="GO:0042597">
    <property type="term" value="C:periplasmic space"/>
    <property type="evidence" value="ECO:0007669"/>
    <property type="project" value="UniProtKB-ARBA"/>
</dbReference>
<dbReference type="PIRSF" id="PIRSF002741">
    <property type="entry name" value="MppA"/>
    <property type="match status" value="1"/>
</dbReference>
<dbReference type="CDD" id="cd00995">
    <property type="entry name" value="PBP2_NikA_DppA_OppA_like"/>
    <property type="match status" value="1"/>
</dbReference>
<evidence type="ECO:0000259" key="2">
    <source>
        <dbReference type="Pfam" id="PF00496"/>
    </source>
</evidence>
<dbReference type="AlphaFoldDB" id="A0A511DE13"/>
<reference evidence="3 4" key="1">
    <citation type="submission" date="2019-07" db="EMBL/GenBank/DDBJ databases">
        <title>Whole genome shotgun sequence of Pseudonocardia sulfidoxydans NBRC 16205.</title>
        <authorList>
            <person name="Hosoyama A."/>
            <person name="Uohara A."/>
            <person name="Ohji S."/>
            <person name="Ichikawa N."/>
        </authorList>
    </citation>
    <scope>NUCLEOTIDE SEQUENCE [LARGE SCALE GENOMIC DNA]</scope>
    <source>
        <strain evidence="3 4">NBRC 16205</strain>
    </source>
</reference>
<feature type="domain" description="Solute-binding protein family 5" evidence="2">
    <location>
        <begin position="109"/>
        <end position="467"/>
    </location>
</feature>
<dbReference type="InterPro" id="IPR039424">
    <property type="entry name" value="SBP_5"/>
</dbReference>
<organism evidence="3 4">
    <name type="scientific">Pseudonocardia sulfidoxydans NBRC 16205</name>
    <dbReference type="NCBI Taxonomy" id="1223511"/>
    <lineage>
        <taxon>Bacteria</taxon>
        <taxon>Bacillati</taxon>
        <taxon>Actinomycetota</taxon>
        <taxon>Actinomycetes</taxon>
        <taxon>Pseudonocardiales</taxon>
        <taxon>Pseudonocardiaceae</taxon>
        <taxon>Pseudonocardia</taxon>
    </lineage>
</organism>
<dbReference type="Pfam" id="PF00496">
    <property type="entry name" value="SBP_bac_5"/>
    <property type="match status" value="1"/>
</dbReference>
<dbReference type="PANTHER" id="PTHR30290:SF38">
    <property type="entry name" value="D,D-DIPEPTIDE-BINDING PERIPLASMIC PROTEIN DDPA-RELATED"/>
    <property type="match status" value="1"/>
</dbReference>
<dbReference type="Gene3D" id="3.10.105.10">
    <property type="entry name" value="Dipeptide-binding Protein, Domain 3"/>
    <property type="match status" value="1"/>
</dbReference>
<keyword evidence="4" id="KW-1185">Reference proteome</keyword>
<evidence type="ECO:0000256" key="1">
    <source>
        <dbReference type="ARBA" id="ARBA00022729"/>
    </source>
</evidence>
<dbReference type="GO" id="GO:1904680">
    <property type="term" value="F:peptide transmembrane transporter activity"/>
    <property type="evidence" value="ECO:0007669"/>
    <property type="project" value="TreeGrafter"/>
</dbReference>
<gene>
    <name evidence="3" type="ORF">PSU4_09080</name>
</gene>
<dbReference type="Gene3D" id="3.90.76.10">
    <property type="entry name" value="Dipeptide-binding Protein, Domain 1"/>
    <property type="match status" value="1"/>
</dbReference>
<dbReference type="PROSITE" id="PS51257">
    <property type="entry name" value="PROKAR_LIPOPROTEIN"/>
    <property type="match status" value="1"/>
</dbReference>